<feature type="transmembrane region" description="Helical" evidence="10">
    <location>
        <begin position="830"/>
        <end position="854"/>
    </location>
</feature>
<dbReference type="SMART" id="SM00112">
    <property type="entry name" value="CA"/>
    <property type="match status" value="6"/>
</dbReference>
<evidence type="ECO:0000259" key="11">
    <source>
        <dbReference type="PROSITE" id="PS50268"/>
    </source>
</evidence>
<evidence type="ECO:0000256" key="10">
    <source>
        <dbReference type="SAM" id="Phobius"/>
    </source>
</evidence>
<dbReference type="EMBL" id="JACTAM010000011">
    <property type="protein sequence ID" value="KAI2659098.1"/>
    <property type="molecule type" value="Genomic_DNA"/>
</dbReference>
<keyword evidence="3" id="KW-0677">Repeat</keyword>
<feature type="domain" description="Cadherin" evidence="11">
    <location>
        <begin position="715"/>
        <end position="821"/>
    </location>
</feature>
<feature type="domain" description="Cadherin" evidence="11">
    <location>
        <begin position="218"/>
        <end position="302"/>
    </location>
</feature>
<dbReference type="CDD" id="cd11304">
    <property type="entry name" value="Cadherin_repeat"/>
    <property type="match status" value="6"/>
</dbReference>
<evidence type="ECO:0000256" key="9">
    <source>
        <dbReference type="PROSITE-ProRule" id="PRU00043"/>
    </source>
</evidence>
<evidence type="ECO:0000256" key="6">
    <source>
        <dbReference type="ARBA" id="ARBA00022989"/>
    </source>
</evidence>
<dbReference type="InterPro" id="IPR020894">
    <property type="entry name" value="Cadherin_CS"/>
</dbReference>
<name>A0ABQ8MB91_LABRO</name>
<keyword evidence="8" id="KW-0325">Glycoprotein</keyword>
<gene>
    <name evidence="12" type="ORF">H4Q32_023302</name>
</gene>
<dbReference type="InterPro" id="IPR002126">
    <property type="entry name" value="Cadherin-like_dom"/>
</dbReference>
<dbReference type="InterPro" id="IPR015919">
    <property type="entry name" value="Cadherin-like_sf"/>
</dbReference>
<feature type="domain" description="Cadherin" evidence="11">
    <location>
        <begin position="421"/>
        <end position="493"/>
    </location>
</feature>
<keyword evidence="13" id="KW-1185">Reference proteome</keyword>
<feature type="domain" description="Cadherin" evidence="11">
    <location>
        <begin position="303"/>
        <end position="413"/>
    </location>
</feature>
<dbReference type="Pfam" id="PF08266">
    <property type="entry name" value="Cadherin_2"/>
    <property type="match status" value="1"/>
</dbReference>
<feature type="domain" description="Cadherin" evidence="11">
    <location>
        <begin position="600"/>
        <end position="709"/>
    </location>
</feature>
<evidence type="ECO:0000256" key="5">
    <source>
        <dbReference type="ARBA" id="ARBA00022889"/>
    </source>
</evidence>
<dbReference type="PANTHER" id="PTHR24028:SF41">
    <property type="entry name" value="PROTOCADHERIN-17"/>
    <property type="match status" value="1"/>
</dbReference>
<evidence type="ECO:0000256" key="3">
    <source>
        <dbReference type="ARBA" id="ARBA00022737"/>
    </source>
</evidence>
<keyword evidence="5" id="KW-0130">Cell adhesion</keyword>
<evidence type="ECO:0000256" key="1">
    <source>
        <dbReference type="ARBA" id="ARBA00004167"/>
    </source>
</evidence>
<keyword evidence="4 9" id="KW-0106">Calcium</keyword>
<keyword evidence="2 10" id="KW-0812">Transmembrane</keyword>
<dbReference type="Gene3D" id="2.60.40.60">
    <property type="entry name" value="Cadherins"/>
    <property type="match status" value="7"/>
</dbReference>
<dbReference type="InterPro" id="IPR050174">
    <property type="entry name" value="Protocadherin/Cadherin-CA"/>
</dbReference>
<evidence type="ECO:0000313" key="12">
    <source>
        <dbReference type="EMBL" id="KAI2659098.1"/>
    </source>
</evidence>
<organism evidence="12 13">
    <name type="scientific">Labeo rohita</name>
    <name type="common">Indian major carp</name>
    <name type="synonym">Cyprinus rohita</name>
    <dbReference type="NCBI Taxonomy" id="84645"/>
    <lineage>
        <taxon>Eukaryota</taxon>
        <taxon>Metazoa</taxon>
        <taxon>Chordata</taxon>
        <taxon>Craniata</taxon>
        <taxon>Vertebrata</taxon>
        <taxon>Euteleostomi</taxon>
        <taxon>Actinopterygii</taxon>
        <taxon>Neopterygii</taxon>
        <taxon>Teleostei</taxon>
        <taxon>Ostariophysi</taxon>
        <taxon>Cypriniformes</taxon>
        <taxon>Cyprinidae</taxon>
        <taxon>Labeoninae</taxon>
        <taxon>Labeonini</taxon>
        <taxon>Labeo</taxon>
    </lineage>
</organism>
<accession>A0ABQ8MB91</accession>
<dbReference type="InterPro" id="IPR013164">
    <property type="entry name" value="Cadherin_N"/>
</dbReference>
<dbReference type="Pfam" id="PF00028">
    <property type="entry name" value="Cadherin"/>
    <property type="match status" value="5"/>
</dbReference>
<evidence type="ECO:0000256" key="4">
    <source>
        <dbReference type="ARBA" id="ARBA00022837"/>
    </source>
</evidence>
<dbReference type="PANTHER" id="PTHR24028">
    <property type="entry name" value="CADHERIN-87A"/>
    <property type="match status" value="1"/>
</dbReference>
<evidence type="ECO:0000256" key="8">
    <source>
        <dbReference type="ARBA" id="ARBA00023180"/>
    </source>
</evidence>
<evidence type="ECO:0000256" key="2">
    <source>
        <dbReference type="ARBA" id="ARBA00022692"/>
    </source>
</evidence>
<protein>
    <submittedName>
        <fullName evidence="12">Protocadherin-17</fullName>
    </submittedName>
</protein>
<proteinExistence type="predicted"/>
<reference evidence="12 13" key="1">
    <citation type="submission" date="2022-01" db="EMBL/GenBank/DDBJ databases">
        <title>A high-quality chromosome-level genome assembly of rohu carp, Labeo rohita.</title>
        <authorList>
            <person name="Arick M.A. II"/>
            <person name="Hsu C.-Y."/>
            <person name="Magbanua Z."/>
            <person name="Pechanova O."/>
            <person name="Grover C."/>
            <person name="Miller E."/>
            <person name="Thrash A."/>
            <person name="Ezzel L."/>
            <person name="Alam S."/>
            <person name="Benzie J."/>
            <person name="Hamilton M."/>
            <person name="Karsi A."/>
            <person name="Lawrence M.L."/>
            <person name="Peterson D.G."/>
        </authorList>
    </citation>
    <scope>NUCLEOTIDE SEQUENCE [LARGE SCALE GENOMIC DNA]</scope>
    <source>
        <strain evidence="13">BAU-BD-2019</strain>
        <tissue evidence="12">Blood</tissue>
    </source>
</reference>
<evidence type="ECO:0000313" key="13">
    <source>
        <dbReference type="Proteomes" id="UP000830375"/>
    </source>
</evidence>
<keyword evidence="6 10" id="KW-1133">Transmembrane helix</keyword>
<comment type="caution">
    <text evidence="12">The sequence shown here is derived from an EMBL/GenBank/DDBJ whole genome shotgun (WGS) entry which is preliminary data.</text>
</comment>
<evidence type="ECO:0000256" key="7">
    <source>
        <dbReference type="ARBA" id="ARBA00023136"/>
    </source>
</evidence>
<comment type="subcellular location">
    <subcellularLocation>
        <location evidence="1">Membrane</location>
        <topology evidence="1">Single-pass membrane protein</topology>
    </subcellularLocation>
</comment>
<dbReference type="SUPFAM" id="SSF49313">
    <property type="entry name" value="Cadherin-like"/>
    <property type="match status" value="6"/>
</dbReference>
<keyword evidence="7 10" id="KW-0472">Membrane</keyword>
<sequence>MSQAHASSLQYEPVKTHVRQSQQIRTQIYYLPYQRGLQSVTDTRSVDGGRIYHGDVSPRIIAVREAVRVGDINGCGCIFYAWVKISVLKRLQSESTSGGECMKDVTRLLVMVVFRVDIRLQAKRLGKAISLWKLDCDYASNAPGRSAEYKLAVEIVILLRRSTGRRRKTHQKPKTLSLKGMHLSVFLFLLLWAQALTLKNLNYSIPEEKIQGVIGNIAKDAELELGEQGKKSNFRVLENSAPHLIDVDPESGLLYTKQRIDRETLCRQNPKCQLSMEVFANDKEICMIKVEIQDINDNAPSFPSEQIDIDISENAAPGTRFPLAAAYDPDTKENGLKTYQITRDDYSIFSLDVKSRGDGTKFPELVVQRSLDREERSHHTLIITATDGGEYPKSGTMQINVKVTDSNDNSPVFEQPSYVVEIPENSPPQALIKELFSIDPRTGVIKIQGKIDYEENPIIEIDVQAKDQGPNPIPGHCKVTVKVLDRNDNWPSIGFVAVRQGAVSEAATPGTVIALVRVTDKDSGRNGQLQCRILGNVPFKLEENYDNFYTVVTDRPLDREVKDEYNITIVAKDNGNPPLNSTKSFTVKILDENDNAPRFTKMVYLLQVPENNIPGEYLGSVLAHDPDLGQNGTVSYSLLPSNVSEESITTYVNIKPTDGAIYALRSFNYEQTKYFDFKVQAKDSGNPHLESNTTVRVSVLDVNDNIPVIVLPLLQNDTAEIHVPRNVGVGHIITTVRAVDNDFGESGRLTYEISDGNEEHLFEIDSVTGEVRTAQPLWEEVAPVVELIIKVTDHGKPSLSAMAKLIVKAYSGPLPEGEPRINAEHHNWDMSLPLIVTLSIISIMLLAAMITIAVKCKRENKEIRTYNCRIAEYTHPQLGKGKKKKINKNDIMLVQSEVEERDTMNVMNVVSSPSLATSPMYFDYQTRLPLSSPRSEVMYLKPTANNLSVPQGHVGCHTSFTGPVTNTTETPVNRMSIIQVGATTYIIPLLYYPPSPSRPALSH</sequence>
<dbReference type="PROSITE" id="PS50268">
    <property type="entry name" value="CADHERIN_2"/>
    <property type="match status" value="6"/>
</dbReference>
<dbReference type="PROSITE" id="PS00232">
    <property type="entry name" value="CADHERIN_1"/>
    <property type="match status" value="5"/>
</dbReference>
<feature type="domain" description="Cadherin" evidence="11">
    <location>
        <begin position="495"/>
        <end position="599"/>
    </location>
</feature>
<dbReference type="Proteomes" id="UP000830375">
    <property type="component" value="Unassembled WGS sequence"/>
</dbReference>
<dbReference type="PRINTS" id="PR00205">
    <property type="entry name" value="CADHERIN"/>
</dbReference>